<dbReference type="Pfam" id="PF12850">
    <property type="entry name" value="Metallophos_2"/>
    <property type="match status" value="1"/>
</dbReference>
<protein>
    <submittedName>
        <fullName evidence="3">Metallophosphoesterase family protein</fullName>
    </submittedName>
</protein>
<name>A0A933W188_UNCEI</name>
<proteinExistence type="inferred from homology"/>
<dbReference type="AlphaFoldDB" id="A0A933W188"/>
<dbReference type="PANTHER" id="PTHR42850">
    <property type="entry name" value="METALLOPHOSPHOESTERASE"/>
    <property type="match status" value="1"/>
</dbReference>
<dbReference type="PANTHER" id="PTHR42850:SF2">
    <property type="entry name" value="BLL5683 PROTEIN"/>
    <property type="match status" value="1"/>
</dbReference>
<comment type="similarity">
    <text evidence="1">Belongs to the metallophosphoesterase superfamily. YfcE family.</text>
</comment>
<feature type="domain" description="Calcineurin-like phosphoesterase" evidence="2">
    <location>
        <begin position="1"/>
        <end position="202"/>
    </location>
</feature>
<dbReference type="InterPro" id="IPR024654">
    <property type="entry name" value="Calcineurin-like_PHP_lpxH"/>
</dbReference>
<dbReference type="PIRSF" id="PIRSF000883">
    <property type="entry name" value="Pesterase_MJ0912"/>
    <property type="match status" value="1"/>
</dbReference>
<evidence type="ECO:0000259" key="2">
    <source>
        <dbReference type="Pfam" id="PF12850"/>
    </source>
</evidence>
<dbReference type="InterPro" id="IPR029052">
    <property type="entry name" value="Metallo-depent_PP-like"/>
</dbReference>
<evidence type="ECO:0000313" key="3">
    <source>
        <dbReference type="EMBL" id="MBI5168805.1"/>
    </source>
</evidence>
<dbReference type="GO" id="GO:0016791">
    <property type="term" value="F:phosphatase activity"/>
    <property type="evidence" value="ECO:0007669"/>
    <property type="project" value="TreeGrafter"/>
</dbReference>
<evidence type="ECO:0000256" key="1">
    <source>
        <dbReference type="ARBA" id="ARBA00008950"/>
    </source>
</evidence>
<reference evidence="3" key="1">
    <citation type="submission" date="2020-07" db="EMBL/GenBank/DDBJ databases">
        <title>Huge and variable diversity of episymbiotic CPR bacteria and DPANN archaea in groundwater ecosystems.</title>
        <authorList>
            <person name="He C.Y."/>
            <person name="Keren R."/>
            <person name="Whittaker M."/>
            <person name="Farag I.F."/>
            <person name="Doudna J."/>
            <person name="Cate J.H.D."/>
            <person name="Banfield J.F."/>
        </authorList>
    </citation>
    <scope>NUCLEOTIDE SEQUENCE</scope>
    <source>
        <strain evidence="3">NC_groundwater_1813_Pr3_B-0.1um_71_17</strain>
    </source>
</reference>
<evidence type="ECO:0000313" key="4">
    <source>
        <dbReference type="Proteomes" id="UP000696931"/>
    </source>
</evidence>
<dbReference type="SUPFAM" id="SSF56300">
    <property type="entry name" value="Metallo-dependent phosphatases"/>
    <property type="match status" value="1"/>
</dbReference>
<comment type="caution">
    <text evidence="3">The sequence shown here is derived from an EMBL/GenBank/DDBJ whole genome shotgun (WGS) entry which is preliminary data.</text>
</comment>
<dbReference type="CDD" id="cd00838">
    <property type="entry name" value="MPP_superfamily"/>
    <property type="match status" value="1"/>
</dbReference>
<dbReference type="EMBL" id="JACRIW010000036">
    <property type="protein sequence ID" value="MBI5168805.1"/>
    <property type="molecule type" value="Genomic_DNA"/>
</dbReference>
<accession>A0A933W188</accession>
<dbReference type="InterPro" id="IPR011152">
    <property type="entry name" value="Pesterase_MJ0912"/>
</dbReference>
<gene>
    <name evidence="3" type="ORF">HZA61_04890</name>
</gene>
<dbReference type="InterPro" id="IPR050126">
    <property type="entry name" value="Ap4A_hydrolase"/>
</dbReference>
<dbReference type="Gene3D" id="3.60.21.10">
    <property type="match status" value="1"/>
</dbReference>
<organism evidence="3 4">
    <name type="scientific">Eiseniibacteriota bacterium</name>
    <dbReference type="NCBI Taxonomy" id="2212470"/>
    <lineage>
        <taxon>Bacteria</taxon>
        <taxon>Candidatus Eiseniibacteriota</taxon>
    </lineage>
</organism>
<dbReference type="Proteomes" id="UP000696931">
    <property type="component" value="Unassembled WGS sequence"/>
</dbReference>
<sequence length="241" mass="26709">MLHALISDIHGNIDALETVLADIAKRGVASMVCLGDFVGYGAAPNECIVRVRGLIEGAVAGNHDMAACGRIKLGYFNDDAAKAARWTIETLTSEHHEYLRALPMSLAWRGVRIVHSSPVEPEAWHYVLSPGDAAFEMESVEERVCFIGHSHYPGTFVLDGEFVTYTRDSKVPMVEGRRYLVNVASVGQPRDGDPRAGYLLYDDERLTLEHVRLEYDVAAAMKRIRDAGLPPFLANRLQWGE</sequence>
<dbReference type="GO" id="GO:0005737">
    <property type="term" value="C:cytoplasm"/>
    <property type="evidence" value="ECO:0007669"/>
    <property type="project" value="TreeGrafter"/>
</dbReference>